<reference evidence="1 2" key="1">
    <citation type="submission" date="2019-07" db="EMBL/GenBank/DDBJ databases">
        <authorList>
            <person name="Kim J."/>
        </authorList>
    </citation>
    <scope>NUCLEOTIDE SEQUENCE [LARGE SCALE GENOMIC DNA]</scope>
    <source>
        <strain evidence="1 2">JC52</strain>
    </source>
</reference>
<protein>
    <submittedName>
        <fullName evidence="1">DUF4230 domain-containing protein</fullName>
    </submittedName>
</protein>
<dbReference type="InterPro" id="IPR025324">
    <property type="entry name" value="DUF4230"/>
</dbReference>
<evidence type="ECO:0000313" key="2">
    <source>
        <dbReference type="Proteomes" id="UP000317036"/>
    </source>
</evidence>
<comment type="caution">
    <text evidence="1">The sequence shown here is derived from an EMBL/GenBank/DDBJ whole genome shotgun (WGS) entry which is preliminary data.</text>
</comment>
<evidence type="ECO:0000313" key="1">
    <source>
        <dbReference type="EMBL" id="TVY09846.1"/>
    </source>
</evidence>
<accession>A0A559KCH6</accession>
<name>A0A559KCH6_9BACL</name>
<dbReference type="AlphaFoldDB" id="A0A559KCH6"/>
<sequence>MKKIIIIIMSLLLIAMLLREHNKSPTPQPAEMHLPQFTIDRAMVIKSLSSSSQIVGLSATVTKEYKYIDNKFYGHREYHYTAVCYLKLGYDVEDVIKNISISGTTIVIHKPEVKLISMDIPMNEISVERNVGLLRSELSFEDQQGIYEFMRVNAKTDVMHDEKLLSETRLKTNKAVESLLMAIPNVKRVEWVQ</sequence>
<keyword evidence="2" id="KW-1185">Reference proteome</keyword>
<dbReference type="Proteomes" id="UP000317036">
    <property type="component" value="Unassembled WGS sequence"/>
</dbReference>
<dbReference type="RefSeq" id="WP_144846359.1">
    <property type="nucleotide sequence ID" value="NZ_VNJI01000011.1"/>
</dbReference>
<organism evidence="1 2">
    <name type="scientific">Paenibacillus cremeus</name>
    <dbReference type="NCBI Taxonomy" id="2163881"/>
    <lineage>
        <taxon>Bacteria</taxon>
        <taxon>Bacillati</taxon>
        <taxon>Bacillota</taxon>
        <taxon>Bacilli</taxon>
        <taxon>Bacillales</taxon>
        <taxon>Paenibacillaceae</taxon>
        <taxon>Paenibacillus</taxon>
    </lineage>
</organism>
<dbReference type="Pfam" id="PF14014">
    <property type="entry name" value="DUF4230"/>
    <property type="match status" value="1"/>
</dbReference>
<gene>
    <name evidence="1" type="ORF">FPZ49_10765</name>
</gene>
<dbReference type="EMBL" id="VNJI01000011">
    <property type="protein sequence ID" value="TVY09846.1"/>
    <property type="molecule type" value="Genomic_DNA"/>
</dbReference>
<proteinExistence type="predicted"/>